<name>A0A231H5F2_9NOCA</name>
<comment type="caution">
    <text evidence="5">The sequence shown here is derived from an EMBL/GenBank/DDBJ whole genome shotgun (WGS) entry which is preliminary data.</text>
</comment>
<protein>
    <submittedName>
        <fullName evidence="5">Adenosine kinase</fullName>
        <ecNumber evidence="5">2.7.1.20</ecNumber>
    </submittedName>
</protein>
<evidence type="ECO:0000313" key="6">
    <source>
        <dbReference type="Proteomes" id="UP000215506"/>
    </source>
</evidence>
<evidence type="ECO:0000256" key="1">
    <source>
        <dbReference type="ARBA" id="ARBA00010688"/>
    </source>
</evidence>
<dbReference type="Proteomes" id="UP000215506">
    <property type="component" value="Unassembled WGS sequence"/>
</dbReference>
<dbReference type="PANTHER" id="PTHR43085:SF46">
    <property type="entry name" value="ADENOSINE KINASE"/>
    <property type="match status" value="1"/>
</dbReference>
<keyword evidence="3 5" id="KW-0418">Kinase</keyword>
<dbReference type="GO" id="GO:0004001">
    <property type="term" value="F:adenosine kinase activity"/>
    <property type="evidence" value="ECO:0007669"/>
    <property type="project" value="UniProtKB-EC"/>
</dbReference>
<comment type="similarity">
    <text evidence="1">Belongs to the carbohydrate kinase PfkB family.</text>
</comment>
<evidence type="ECO:0000259" key="4">
    <source>
        <dbReference type="Pfam" id="PF00294"/>
    </source>
</evidence>
<dbReference type="AlphaFoldDB" id="A0A231H5F2"/>
<evidence type="ECO:0000256" key="3">
    <source>
        <dbReference type="ARBA" id="ARBA00022777"/>
    </source>
</evidence>
<keyword evidence="2 5" id="KW-0808">Transferase</keyword>
<dbReference type="InterPro" id="IPR029056">
    <property type="entry name" value="Ribokinase-like"/>
</dbReference>
<feature type="domain" description="Carbohydrate kinase PfkB" evidence="4">
    <location>
        <begin position="53"/>
        <end position="314"/>
    </location>
</feature>
<organism evidence="5 6">
    <name type="scientific">Nocardia cerradoensis</name>
    <dbReference type="NCBI Taxonomy" id="85688"/>
    <lineage>
        <taxon>Bacteria</taxon>
        <taxon>Bacillati</taxon>
        <taxon>Actinomycetota</taxon>
        <taxon>Actinomycetes</taxon>
        <taxon>Mycobacteriales</taxon>
        <taxon>Nocardiaceae</taxon>
        <taxon>Nocardia</taxon>
    </lineage>
</organism>
<proteinExistence type="inferred from homology"/>
<gene>
    <name evidence="5" type="primary">adoK</name>
    <name evidence="5" type="ORF">B7C42_03613</name>
</gene>
<sequence length="343" mass="36597">MSRTRYGKADSALDRQGPGFVTIAVSASIATDHLMRFPGKFSDVLLADQLQHVSLSFLVDDLVIRRGGVGGNIAYAMGLLNGNPLLLGAVGPDFGEYRDWLERHGVDCSAVRISETAHTARFVCTTDETMAQIASFYPGAMSEARDISIAEVAENRSLDLVLVGANDPDAMLRHTEECRKLGIPFAADPSQQLARLDGDQALALIDGATYLFTNEYEWGLLLQKTGLSPEEIGRRVGIRVTTLGAKGALIVDGDGVEVNVEVVPELSQVDPTGVGDAFRAGFLTGHTAGLSLQRSAQLGSLTAVLVLETVGTQEWSLDRDDALRRLRGAYGPEAADELGALLG</sequence>
<evidence type="ECO:0000256" key="2">
    <source>
        <dbReference type="ARBA" id="ARBA00022679"/>
    </source>
</evidence>
<dbReference type="CDD" id="cd01942">
    <property type="entry name" value="ribokinase_group_A"/>
    <property type="match status" value="1"/>
</dbReference>
<dbReference type="InterPro" id="IPR011611">
    <property type="entry name" value="PfkB_dom"/>
</dbReference>
<dbReference type="Gene3D" id="3.40.1190.20">
    <property type="match status" value="1"/>
</dbReference>
<dbReference type="EC" id="2.7.1.20" evidence="5"/>
<dbReference type="PANTHER" id="PTHR43085">
    <property type="entry name" value="HEXOKINASE FAMILY MEMBER"/>
    <property type="match status" value="1"/>
</dbReference>
<dbReference type="Pfam" id="PF00294">
    <property type="entry name" value="PfkB"/>
    <property type="match status" value="1"/>
</dbReference>
<dbReference type="EMBL" id="NGAF01000007">
    <property type="protein sequence ID" value="OXR44057.1"/>
    <property type="molecule type" value="Genomic_DNA"/>
</dbReference>
<dbReference type="InterPro" id="IPR050306">
    <property type="entry name" value="PfkB_Carbo_kinase"/>
</dbReference>
<dbReference type="SUPFAM" id="SSF53613">
    <property type="entry name" value="Ribokinase-like"/>
    <property type="match status" value="1"/>
</dbReference>
<accession>A0A231H5F2</accession>
<keyword evidence="6" id="KW-1185">Reference proteome</keyword>
<reference evidence="5 6" key="1">
    <citation type="submission" date="2017-07" db="EMBL/GenBank/DDBJ databases">
        <title>First draft Genome Sequence of Nocardia cerradoensis isolated from human infection.</title>
        <authorList>
            <person name="Carrasco G."/>
        </authorList>
    </citation>
    <scope>NUCLEOTIDE SEQUENCE [LARGE SCALE GENOMIC DNA]</scope>
    <source>
        <strain evidence="5 6">CNM20130759</strain>
    </source>
</reference>
<evidence type="ECO:0000313" key="5">
    <source>
        <dbReference type="EMBL" id="OXR44057.1"/>
    </source>
</evidence>